<dbReference type="InterPro" id="IPR003593">
    <property type="entry name" value="AAA+_ATPase"/>
</dbReference>
<dbReference type="PROSITE" id="PS00211">
    <property type="entry name" value="ABC_TRANSPORTER_1"/>
    <property type="match status" value="1"/>
</dbReference>
<feature type="compositionally biased region" description="Pro residues" evidence="8">
    <location>
        <begin position="630"/>
        <end position="656"/>
    </location>
</feature>
<accession>A0ABQ6MHL3</accession>
<evidence type="ECO:0008006" key="15">
    <source>
        <dbReference type="Google" id="ProtNLM"/>
    </source>
</evidence>
<feature type="domain" description="ABC transporter" evidence="11">
    <location>
        <begin position="990"/>
        <end position="1230"/>
    </location>
</feature>
<dbReference type="Pfam" id="PF00664">
    <property type="entry name" value="ABC_membrane"/>
    <property type="match status" value="1"/>
</dbReference>
<evidence type="ECO:0000256" key="10">
    <source>
        <dbReference type="SAM" id="SignalP"/>
    </source>
</evidence>
<feature type="domain" description="ABC transporter" evidence="11">
    <location>
        <begin position="401"/>
        <end position="610"/>
    </location>
</feature>
<dbReference type="Proteomes" id="UP001165060">
    <property type="component" value="Unassembled WGS sequence"/>
</dbReference>
<evidence type="ECO:0000256" key="5">
    <source>
        <dbReference type="ARBA" id="ARBA00022840"/>
    </source>
</evidence>
<evidence type="ECO:0000313" key="13">
    <source>
        <dbReference type="EMBL" id="GMI26232.1"/>
    </source>
</evidence>
<evidence type="ECO:0000313" key="14">
    <source>
        <dbReference type="Proteomes" id="UP001165060"/>
    </source>
</evidence>
<organism evidence="13 14">
    <name type="scientific">Tetraparma gracilis</name>
    <dbReference type="NCBI Taxonomy" id="2962635"/>
    <lineage>
        <taxon>Eukaryota</taxon>
        <taxon>Sar</taxon>
        <taxon>Stramenopiles</taxon>
        <taxon>Ochrophyta</taxon>
        <taxon>Bolidophyceae</taxon>
        <taxon>Parmales</taxon>
        <taxon>Triparmaceae</taxon>
        <taxon>Tetraparma</taxon>
    </lineage>
</organism>
<dbReference type="InterPro" id="IPR011527">
    <property type="entry name" value="ABC1_TM_dom"/>
</dbReference>
<feature type="transmembrane region" description="Helical" evidence="9">
    <location>
        <begin position="317"/>
        <end position="338"/>
    </location>
</feature>
<evidence type="ECO:0000256" key="1">
    <source>
        <dbReference type="ARBA" id="ARBA00004370"/>
    </source>
</evidence>
<evidence type="ECO:0000256" key="3">
    <source>
        <dbReference type="ARBA" id="ARBA00022692"/>
    </source>
</evidence>
<dbReference type="SUPFAM" id="SSF90123">
    <property type="entry name" value="ABC transporter transmembrane region"/>
    <property type="match status" value="2"/>
</dbReference>
<gene>
    <name evidence="13" type="ORF">TeGR_g10234</name>
</gene>
<dbReference type="PANTHER" id="PTHR24223">
    <property type="entry name" value="ATP-BINDING CASSETTE SUB-FAMILY C"/>
    <property type="match status" value="1"/>
</dbReference>
<dbReference type="InterPro" id="IPR036640">
    <property type="entry name" value="ABC1_TM_sf"/>
</dbReference>
<feature type="compositionally biased region" description="Pro residues" evidence="8">
    <location>
        <begin position="601"/>
        <end position="612"/>
    </location>
</feature>
<proteinExistence type="predicted"/>
<dbReference type="Gene3D" id="1.20.1560.10">
    <property type="entry name" value="ABC transporter type 1, transmembrane domain"/>
    <property type="match status" value="2"/>
</dbReference>
<keyword evidence="7 9" id="KW-0472">Membrane</keyword>
<feature type="domain" description="ABC transmembrane type-1" evidence="12">
    <location>
        <begin position="99"/>
        <end position="368"/>
    </location>
</feature>
<evidence type="ECO:0000256" key="8">
    <source>
        <dbReference type="SAM" id="MobiDB-lite"/>
    </source>
</evidence>
<keyword evidence="14" id="KW-1185">Reference proteome</keyword>
<dbReference type="InterPro" id="IPR027417">
    <property type="entry name" value="P-loop_NTPase"/>
</dbReference>
<comment type="caution">
    <text evidence="13">The sequence shown here is derived from an EMBL/GenBank/DDBJ whole genome shotgun (WGS) entry which is preliminary data.</text>
</comment>
<feature type="transmembrane region" description="Helical" evidence="9">
    <location>
        <begin position="230"/>
        <end position="250"/>
    </location>
</feature>
<keyword evidence="5" id="KW-0067">ATP-binding</keyword>
<evidence type="ECO:0000256" key="9">
    <source>
        <dbReference type="SAM" id="Phobius"/>
    </source>
</evidence>
<feature type="compositionally biased region" description="Low complexity" evidence="8">
    <location>
        <begin position="613"/>
        <end position="629"/>
    </location>
</feature>
<keyword evidence="2" id="KW-0813">Transport</keyword>
<feature type="domain" description="ABC transmembrane type-1" evidence="12">
    <location>
        <begin position="677"/>
        <end position="942"/>
    </location>
</feature>
<feature type="chain" id="PRO_5045756282" description="P-loop containing nucleoside triphosphate hydrolase protein" evidence="10">
    <location>
        <begin position="19"/>
        <end position="1231"/>
    </location>
</feature>
<comment type="subcellular location">
    <subcellularLocation>
        <location evidence="1">Membrane</location>
    </subcellularLocation>
</comment>
<evidence type="ECO:0000259" key="11">
    <source>
        <dbReference type="PROSITE" id="PS50893"/>
    </source>
</evidence>
<dbReference type="EMBL" id="BRYB01002840">
    <property type="protein sequence ID" value="GMI26232.1"/>
    <property type="molecule type" value="Genomic_DNA"/>
</dbReference>
<name>A0ABQ6MHL3_9STRA</name>
<evidence type="ECO:0000256" key="7">
    <source>
        <dbReference type="ARBA" id="ARBA00023136"/>
    </source>
</evidence>
<evidence type="ECO:0000256" key="4">
    <source>
        <dbReference type="ARBA" id="ARBA00022741"/>
    </source>
</evidence>
<dbReference type="InterPro" id="IPR050173">
    <property type="entry name" value="ABC_transporter_C-like"/>
</dbReference>
<keyword evidence="4" id="KW-0547">Nucleotide-binding</keyword>
<dbReference type="SUPFAM" id="SSF52540">
    <property type="entry name" value="P-loop containing nucleoside triphosphate hydrolases"/>
    <property type="match status" value="2"/>
</dbReference>
<feature type="signal peptide" evidence="10">
    <location>
        <begin position="1"/>
        <end position="18"/>
    </location>
</feature>
<evidence type="ECO:0000256" key="2">
    <source>
        <dbReference type="ARBA" id="ARBA00022448"/>
    </source>
</evidence>
<reference evidence="13 14" key="1">
    <citation type="journal article" date="2023" name="Commun. Biol.">
        <title>Genome analysis of Parmales, the sister group of diatoms, reveals the evolutionary specialization of diatoms from phago-mixotrophs to photoautotrophs.</title>
        <authorList>
            <person name="Ban H."/>
            <person name="Sato S."/>
            <person name="Yoshikawa S."/>
            <person name="Yamada K."/>
            <person name="Nakamura Y."/>
            <person name="Ichinomiya M."/>
            <person name="Sato N."/>
            <person name="Blanc-Mathieu R."/>
            <person name="Endo H."/>
            <person name="Kuwata A."/>
            <person name="Ogata H."/>
        </authorList>
    </citation>
    <scope>NUCLEOTIDE SEQUENCE [LARGE SCALE GENOMIC DNA]</scope>
</reference>
<keyword evidence="6 9" id="KW-1133">Transmembrane helix</keyword>
<feature type="region of interest" description="Disordered" evidence="8">
    <location>
        <begin position="595"/>
        <end position="656"/>
    </location>
</feature>
<dbReference type="InterPro" id="IPR003439">
    <property type="entry name" value="ABC_transporter-like_ATP-bd"/>
</dbReference>
<dbReference type="Pfam" id="PF00005">
    <property type="entry name" value="ABC_tran"/>
    <property type="match status" value="2"/>
</dbReference>
<dbReference type="SMART" id="SM00382">
    <property type="entry name" value="AAA"/>
    <property type="match status" value="2"/>
</dbReference>
<dbReference type="Gene3D" id="3.40.50.300">
    <property type="entry name" value="P-loop containing nucleotide triphosphate hydrolases"/>
    <property type="match status" value="2"/>
</dbReference>
<protein>
    <recommendedName>
        <fullName evidence="15">P-loop containing nucleoside triphosphate hydrolase protein</fullName>
    </recommendedName>
</protein>
<keyword evidence="10" id="KW-0732">Signal</keyword>
<dbReference type="PANTHER" id="PTHR24223:SF415">
    <property type="entry name" value="FI20190P1"/>
    <property type="match status" value="1"/>
</dbReference>
<dbReference type="PROSITE" id="PS50929">
    <property type="entry name" value="ABC_TM1F"/>
    <property type="match status" value="2"/>
</dbReference>
<evidence type="ECO:0000259" key="12">
    <source>
        <dbReference type="PROSITE" id="PS50929"/>
    </source>
</evidence>
<sequence length="1231" mass="131478">MFLCRLAVLLLLFHPSQPFTAATPPLPSPPVRLYSKPGPRFDPFYTVARPILSDKSPAVPTSALSPLPPSPPTTSLSLDTSSTRSIYLSLLSLFRSDLALSCFLRVTNSILQVFPPLIIANILSLLALPTPPTQTLIKRCLLLFLVAQSKTTTENLYFQSIVKTSFKSTSLLRSHLFSSSLSSASPPPSNSLLAVSDQSSPQLSSLFLNVHTLYDAPLQILAHVLLIRRFLPASLPYLSLLLLTLPLNYVSSKLLRTYTKQSSSAQISLTGTLSSLLSNLNYVRSSPQYTASFLSSLSSYRSLDASARMKSGIVRSLIASVVTSLPSIVLALLVLSSSRSPAEIFPAIASLNSLRLPLLFLPGALNSIFVDSRVAAQRYNKEVNALSSRPAVTPTPANGEIRLDNVTSSFFRTPLDLSIAGGTVTAVVGAVGSGKSTFLSLVSALSPLSSGTLSAPPHLHRVPQSKWLPTFSFLPSLVTHPLPFDSALYSRVLAATSLDGDNAPLSLSSPSGGQASRLCVARALYAACVEGGFLLLDDVLGSLDPETRKAVWAGVLEMQAAYKFSLLVVNPPTPPPDCRTLLVDKGTVTYCAPPESCADDPLPPAPREPPLPLDLASTTPLIPEENPLTPTEPAPPPPSPTTASPPPAPPLPPSLPPPAPPLSSYITYFLRSKSPLLLFATLLSYVSSTFFSVSQQSTIASMNSPNFTRNLIGVTVLISFSQFARTLLTVKSGLAASADLFANMQRTLATRPLSFFYTTSPGSILSRFSNDLNTATTLFPDSVMWCIMCGSSILTSSLFIAGLLTSKSVLVIIAALSVQYSSYVRRYRPSQRRLKVQESKSRGPMNNAMIETLSGMESIGPSVAMTSYYRSKYADALSYNANVNWGIKNSDRWLSLRLESIGNLLVLAVSLVSVCSTAGQAKTGVVISQALGMVGLMNWSVRCATEAEQFRINVQRCEDIETPPPPPLPADDAAAALPLSPPPSDFGGDINFKNVGATYQKEPVLSNVDLTIPGGKSTGICGRSGSGKSTLLNSLLGLLPLTSGSISVDGADVLQHQNLVRQNVCYVNQGNGVFPGSLYFNLMCMADKTPENELIAWRALRSTSKRLHDKLRFFGEGALDVSLDDVGLSAGERALVQLARAVAAKMQNSSIKVVILDEATAAVDKATESDIQACIATEFAGCTRIVISHQLNNIEACDNVVVMGEGRVIEAGPPLENRLFQDLLRSGASLD</sequence>
<dbReference type="PROSITE" id="PS50893">
    <property type="entry name" value="ABC_TRANSPORTER_2"/>
    <property type="match status" value="2"/>
</dbReference>
<keyword evidence="3 9" id="KW-0812">Transmembrane</keyword>
<dbReference type="InterPro" id="IPR017871">
    <property type="entry name" value="ABC_transporter-like_CS"/>
</dbReference>
<evidence type="ECO:0000256" key="6">
    <source>
        <dbReference type="ARBA" id="ARBA00022989"/>
    </source>
</evidence>